<feature type="signal peptide" evidence="9">
    <location>
        <begin position="1"/>
        <end position="33"/>
    </location>
</feature>
<evidence type="ECO:0000256" key="3">
    <source>
        <dbReference type="ARBA" id="ARBA00022723"/>
    </source>
</evidence>
<keyword evidence="6 7" id="KW-0482">Metalloprotease</keyword>
<evidence type="ECO:0000256" key="8">
    <source>
        <dbReference type="SAM" id="MobiDB-lite"/>
    </source>
</evidence>
<dbReference type="Gene3D" id="1.10.1370.10">
    <property type="entry name" value="Neurolysin, domain 3"/>
    <property type="match status" value="1"/>
</dbReference>
<evidence type="ECO:0000256" key="1">
    <source>
        <dbReference type="ARBA" id="ARBA00006040"/>
    </source>
</evidence>
<keyword evidence="4 7" id="KW-0378">Hydrolase</keyword>
<keyword evidence="11" id="KW-0121">Carboxypeptidase</keyword>
<keyword evidence="2 7" id="KW-0645">Protease</keyword>
<evidence type="ECO:0000259" key="10">
    <source>
        <dbReference type="Pfam" id="PF01432"/>
    </source>
</evidence>
<accession>A0A0K0XVN8</accession>
<dbReference type="AlphaFoldDB" id="A0A0K0XVN8"/>
<proteinExistence type="inferred from homology"/>
<dbReference type="PANTHER" id="PTHR43660">
    <property type="entry name" value="DIPEPTIDYL CARBOXYPEPTIDASE"/>
    <property type="match status" value="1"/>
</dbReference>
<organism evidence="11 12">
    <name type="scientific">Wenzhouxiangella marina</name>
    <dbReference type="NCBI Taxonomy" id="1579979"/>
    <lineage>
        <taxon>Bacteria</taxon>
        <taxon>Pseudomonadati</taxon>
        <taxon>Pseudomonadota</taxon>
        <taxon>Gammaproteobacteria</taxon>
        <taxon>Chromatiales</taxon>
        <taxon>Wenzhouxiangellaceae</taxon>
        <taxon>Wenzhouxiangella</taxon>
    </lineage>
</organism>
<dbReference type="InterPro" id="IPR045090">
    <property type="entry name" value="Pept_M3A_M3B"/>
</dbReference>
<comment type="similarity">
    <text evidence="1 7">Belongs to the peptidase M3 family.</text>
</comment>
<dbReference type="Gene3D" id="1.10.1370.40">
    <property type="match status" value="1"/>
</dbReference>
<keyword evidence="9" id="KW-0732">Signal</keyword>
<dbReference type="KEGG" id="wma:WM2015_1371"/>
<dbReference type="GO" id="GO:0004180">
    <property type="term" value="F:carboxypeptidase activity"/>
    <property type="evidence" value="ECO:0007669"/>
    <property type="project" value="UniProtKB-KW"/>
</dbReference>
<dbReference type="GO" id="GO:0046872">
    <property type="term" value="F:metal ion binding"/>
    <property type="evidence" value="ECO:0007669"/>
    <property type="project" value="UniProtKB-UniRule"/>
</dbReference>
<evidence type="ECO:0000256" key="6">
    <source>
        <dbReference type="ARBA" id="ARBA00023049"/>
    </source>
</evidence>
<evidence type="ECO:0000256" key="4">
    <source>
        <dbReference type="ARBA" id="ARBA00022801"/>
    </source>
</evidence>
<evidence type="ECO:0000313" key="12">
    <source>
        <dbReference type="Proteomes" id="UP000066624"/>
    </source>
</evidence>
<dbReference type="InterPro" id="IPR034005">
    <property type="entry name" value="M3A_DCP"/>
</dbReference>
<sequence length="756" mass="83959">MPGWFNRFTSQGNRMKNHLLTLLLALMSLALVACSEPQTPAEPASESPSEMAAESATSTETEGSEQGTEADQASNPLLAASPHPHGYPPFDQIADEHFKPAMEQGMAEHLAEIEVIASNPEPPSFENTIVELEKSGQTLSYVMRVFGNLSGANTNANLQAVQREMSPRLSAHSDAINLNPALFARIETLYNQRESLDLDAESLRLLERYHTDFVRAGARLSAEQQDELRAINAELARLGTEFSQKVLAEVNDSAVVFDNAEALAGLSEARIASAAAEAADRGLEEGQYVITLLNTSGQPPLSSLSNREARERIHTASLSRGSRGNEYDTTAIVSRVIELRTRRANMLGYDTHADYGLEQQTAGSVERVNEMLSGLAPVAVASARREGEAIQAKINEVEDEPFELASWDWDYYAGMVKQDLYNFDDSEVRPYFEMNNVLVNGVFFSAEKLFGITFQERTDLPRYHPDTQVWEVFEEDGSSLGFFITDFYSRSSKRGGAWMNSYRVNSGLLGGAPVVGNHLNVPKPPEGEPTLLTWDEVTTMFHEFGHAVHGLFSDVYYPSFAGTSVPRDFVEYPSQVYEVWASWPEVLANYATHYQTGEPIPTELLDRVIESETFNEGFRTTEYLAAAMLDQAWHQLSLDEIPPAEGVMDFEARALAEAGFDYAPVPPRYRTPYFSHIMGGYSAGYYAYIWSEVLDADSVLWIRENGGLDRATGQHYRDTILSQGGSKDAMELYMEFAGREPGLEPLLERRGLLIVE</sequence>
<dbReference type="SUPFAM" id="SSF55486">
    <property type="entry name" value="Metalloproteases ('zincins'), catalytic domain"/>
    <property type="match status" value="1"/>
</dbReference>
<dbReference type="GO" id="GO:0005829">
    <property type="term" value="C:cytosol"/>
    <property type="evidence" value="ECO:0007669"/>
    <property type="project" value="TreeGrafter"/>
</dbReference>
<dbReference type="FunFam" id="3.40.390.10:FF:000009">
    <property type="entry name" value="Oligopeptidase A"/>
    <property type="match status" value="1"/>
</dbReference>
<dbReference type="STRING" id="1579979.WM2015_1371"/>
<evidence type="ECO:0000256" key="9">
    <source>
        <dbReference type="SAM" id="SignalP"/>
    </source>
</evidence>
<dbReference type="Proteomes" id="UP000066624">
    <property type="component" value="Chromosome"/>
</dbReference>
<dbReference type="EMBL" id="CP012154">
    <property type="protein sequence ID" value="AKS41743.1"/>
    <property type="molecule type" value="Genomic_DNA"/>
</dbReference>
<feature type="domain" description="Peptidase M3A/M3B catalytic" evidence="10">
    <location>
        <begin position="303"/>
        <end position="751"/>
    </location>
</feature>
<dbReference type="GO" id="GO:0006508">
    <property type="term" value="P:proteolysis"/>
    <property type="evidence" value="ECO:0007669"/>
    <property type="project" value="UniProtKB-KW"/>
</dbReference>
<protein>
    <submittedName>
        <fullName evidence="11">Dipeptidyl carboxypeptidase II</fullName>
    </submittedName>
</protein>
<comment type="cofactor">
    <cofactor evidence="7">
        <name>Zn(2+)</name>
        <dbReference type="ChEBI" id="CHEBI:29105"/>
    </cofactor>
    <text evidence="7">Binds 1 zinc ion.</text>
</comment>
<evidence type="ECO:0000256" key="7">
    <source>
        <dbReference type="RuleBase" id="RU003435"/>
    </source>
</evidence>
<dbReference type="PATRIC" id="fig|1579979.3.peg.1406"/>
<evidence type="ECO:0000256" key="2">
    <source>
        <dbReference type="ARBA" id="ARBA00022670"/>
    </source>
</evidence>
<keyword evidence="5 7" id="KW-0862">Zinc</keyword>
<feature type="compositionally biased region" description="Low complexity" evidence="8">
    <location>
        <begin position="38"/>
        <end position="70"/>
    </location>
</feature>
<dbReference type="Gene3D" id="3.40.390.10">
    <property type="entry name" value="Collagenase (Catalytic Domain)"/>
    <property type="match status" value="1"/>
</dbReference>
<feature type="chain" id="PRO_5005454306" evidence="9">
    <location>
        <begin position="34"/>
        <end position="756"/>
    </location>
</feature>
<keyword evidence="12" id="KW-1185">Reference proteome</keyword>
<reference evidence="11 12" key="1">
    <citation type="submission" date="2015-07" db="EMBL/GenBank/DDBJ databases">
        <authorList>
            <person name="Noorani M."/>
        </authorList>
    </citation>
    <scope>NUCLEOTIDE SEQUENCE [LARGE SCALE GENOMIC DNA]</scope>
    <source>
        <strain evidence="11 12">KCTC 42284</strain>
    </source>
</reference>
<evidence type="ECO:0000256" key="5">
    <source>
        <dbReference type="ARBA" id="ARBA00022833"/>
    </source>
</evidence>
<dbReference type="PANTHER" id="PTHR43660:SF1">
    <property type="entry name" value="DIPEPTIDYL CARBOXYPEPTIDASE"/>
    <property type="match status" value="1"/>
</dbReference>
<dbReference type="GO" id="GO:0004222">
    <property type="term" value="F:metalloendopeptidase activity"/>
    <property type="evidence" value="ECO:0007669"/>
    <property type="project" value="InterPro"/>
</dbReference>
<gene>
    <name evidence="11" type="ORF">WM2015_1371</name>
</gene>
<dbReference type="PROSITE" id="PS51257">
    <property type="entry name" value="PROKAR_LIPOPROTEIN"/>
    <property type="match status" value="1"/>
</dbReference>
<dbReference type="CDD" id="cd06456">
    <property type="entry name" value="M3A_DCP"/>
    <property type="match status" value="1"/>
</dbReference>
<name>A0A0K0XVN8_9GAMM</name>
<keyword evidence="3 7" id="KW-0479">Metal-binding</keyword>
<dbReference type="Pfam" id="PF01432">
    <property type="entry name" value="Peptidase_M3"/>
    <property type="match status" value="1"/>
</dbReference>
<dbReference type="InterPro" id="IPR001567">
    <property type="entry name" value="Pept_M3A_M3B_dom"/>
</dbReference>
<feature type="region of interest" description="Disordered" evidence="8">
    <location>
        <begin position="38"/>
        <end position="93"/>
    </location>
</feature>
<dbReference type="InterPro" id="IPR024079">
    <property type="entry name" value="MetalloPept_cat_dom_sf"/>
</dbReference>
<evidence type="ECO:0000313" key="11">
    <source>
        <dbReference type="EMBL" id="AKS41743.1"/>
    </source>
</evidence>
<dbReference type="InterPro" id="IPR024077">
    <property type="entry name" value="Neurolysin/TOP_dom2"/>
</dbReference>